<evidence type="ECO:0008006" key="5">
    <source>
        <dbReference type="Google" id="ProtNLM"/>
    </source>
</evidence>
<comment type="caution">
    <text evidence="3">The sequence shown here is derived from an EMBL/GenBank/DDBJ whole genome shotgun (WGS) entry which is preliminary data.</text>
</comment>
<evidence type="ECO:0000313" key="3">
    <source>
        <dbReference type="EMBL" id="RBQ18490.1"/>
    </source>
</evidence>
<protein>
    <recommendedName>
        <fullName evidence="5">Serine/threonine protein kinase</fullName>
    </recommendedName>
</protein>
<dbReference type="AlphaFoldDB" id="A0A366LY40"/>
<evidence type="ECO:0000256" key="2">
    <source>
        <dbReference type="SAM" id="SignalP"/>
    </source>
</evidence>
<gene>
    <name evidence="3" type="ORF">DP939_18460</name>
</gene>
<dbReference type="Proteomes" id="UP000253303">
    <property type="component" value="Unassembled WGS sequence"/>
</dbReference>
<feature type="signal peptide" evidence="2">
    <location>
        <begin position="1"/>
        <end position="20"/>
    </location>
</feature>
<evidence type="ECO:0000256" key="1">
    <source>
        <dbReference type="SAM" id="MobiDB-lite"/>
    </source>
</evidence>
<accession>A0A366LY40</accession>
<organism evidence="3 4">
    <name type="scientific">Spongiactinospora rosea</name>
    <dbReference type="NCBI Taxonomy" id="2248750"/>
    <lineage>
        <taxon>Bacteria</taxon>
        <taxon>Bacillati</taxon>
        <taxon>Actinomycetota</taxon>
        <taxon>Actinomycetes</taxon>
        <taxon>Streptosporangiales</taxon>
        <taxon>Streptosporangiaceae</taxon>
        <taxon>Spongiactinospora</taxon>
    </lineage>
</organism>
<proteinExistence type="predicted"/>
<keyword evidence="4" id="KW-1185">Reference proteome</keyword>
<dbReference type="EMBL" id="QMEY01000007">
    <property type="protein sequence ID" value="RBQ18490.1"/>
    <property type="molecule type" value="Genomic_DNA"/>
</dbReference>
<keyword evidence="2" id="KW-0732">Signal</keyword>
<evidence type="ECO:0000313" key="4">
    <source>
        <dbReference type="Proteomes" id="UP000253303"/>
    </source>
</evidence>
<feature type="region of interest" description="Disordered" evidence="1">
    <location>
        <begin position="37"/>
        <end position="56"/>
    </location>
</feature>
<sequence length="214" mass="21759">MTLAAGGIVTVALGVLSVSAASSANLTEAGGAAQAGAAATTQVSPPPPAAVKTARPAPVRADYAGRVKGQGGLIAISVRNGKAIGYFCDGRTEAWFAGRAKDGQVRLKGFGGSSVTARLDGKRAVGDLNIGRESWDFTAPTAKKPSGLYRASAIVRGARIKAGWIVLADGTQTGFAKRDERPVAVPVLAPGTDPTIDGTRVDAKDVDEFIGEMP</sequence>
<reference evidence="3 4" key="1">
    <citation type="submission" date="2018-06" db="EMBL/GenBank/DDBJ databases">
        <title>Sphaerisporangium craniellae sp. nov., isolated from a marine sponge in the South China Sea.</title>
        <authorList>
            <person name="Li L."/>
        </authorList>
    </citation>
    <scope>NUCLEOTIDE SEQUENCE [LARGE SCALE GENOMIC DNA]</scope>
    <source>
        <strain evidence="3 4">LHW63015</strain>
    </source>
</reference>
<feature type="chain" id="PRO_5038885875" description="Serine/threonine protein kinase" evidence="2">
    <location>
        <begin position="21"/>
        <end position="214"/>
    </location>
</feature>
<name>A0A366LY40_9ACTN</name>